<feature type="transmembrane region" description="Helical" evidence="8">
    <location>
        <begin position="259"/>
        <end position="278"/>
    </location>
</feature>
<sequence length="656" mass="68900">MGDLLAWSAAPLLAGLLLAFARWPRSARLLIGLAAALGAASAAWGLAHEGQALALPWRVAGQAVALRYDTAARWLMLFGLAPAALAIWMGASARTAQAGWLIGASLSLLGAWGVFGSQDGYTLLIAWEVMSLGGAVMLLSERLDRDAGKAVLFMLALLEAGAVAMLLAVLLLGRGGAGLGVDDLVQGGLALGPAARGFVGILLLIGFGAKLGILPFYEWLPRAYGVGTGATGVVLSGVVLNAGFFGLSRALMQWLPASAGLGTVVAAAGVISAILAALQAFQQDDWRRLLAFSSAENASIAVTALGAALMFRADRHPELAALAWTVALLHMGGHALAKGGLLLCADAVHRASGRYAIAQDGWLRRAPWGFRIGALLCTMSLAAIPPQIGFASEWFVFQTLFQGFHLGSLPGRLVLALAGAGIALTAAVAFATFVKLFGLGLLGAPADPGEAPPIARRYGASVAILGLGVLVAAIGLPRWLPLLDELATASLGVHGGQAMVKGWLLVPLTDTFAFISPSKLVIALPLLSLIPLALLAISARHRRRITPVWYGGMRERPAVVRTTSLSFSNAMRTFYRFIYQPTHDTRRDTDGGPYFPSTLEFEHGVTDVFDLLVFRPLKNAVWRAAGYLRALQSGDLNFYLALIGGLLVLILCLTFR</sequence>
<feature type="transmembrane region" description="Helical" evidence="8">
    <location>
        <begin position="323"/>
        <end position="348"/>
    </location>
</feature>
<dbReference type="EMBL" id="NEVM01000005">
    <property type="protein sequence ID" value="OZI30556.1"/>
    <property type="molecule type" value="Genomic_DNA"/>
</dbReference>
<feature type="transmembrane region" description="Helical" evidence="8">
    <location>
        <begin position="193"/>
        <end position="217"/>
    </location>
</feature>
<proteinExistence type="predicted"/>
<evidence type="ECO:0000256" key="2">
    <source>
        <dbReference type="ARBA" id="ARBA00022475"/>
    </source>
</evidence>
<evidence type="ECO:0000256" key="4">
    <source>
        <dbReference type="ARBA" id="ARBA00022989"/>
    </source>
</evidence>
<dbReference type="Proteomes" id="UP000216020">
    <property type="component" value="Unassembled WGS sequence"/>
</dbReference>
<evidence type="ECO:0000256" key="7">
    <source>
        <dbReference type="RuleBase" id="RU000320"/>
    </source>
</evidence>
<feature type="transmembrane region" description="Helical" evidence="8">
    <location>
        <begin position="30"/>
        <end position="47"/>
    </location>
</feature>
<feature type="domain" description="NADH:quinone oxidoreductase/Mrp antiporter transmembrane" evidence="9">
    <location>
        <begin position="119"/>
        <end position="402"/>
    </location>
</feature>
<feature type="transmembrane region" description="Helical" evidence="8">
    <location>
        <begin position="6"/>
        <end position="23"/>
    </location>
</feature>
<keyword evidence="4 8" id="KW-1133">Transmembrane helix</keyword>
<evidence type="ECO:0000256" key="3">
    <source>
        <dbReference type="ARBA" id="ARBA00022692"/>
    </source>
</evidence>
<feature type="transmembrane region" description="Helical" evidence="8">
    <location>
        <begin position="636"/>
        <end position="655"/>
    </location>
</feature>
<evidence type="ECO:0000256" key="8">
    <source>
        <dbReference type="SAM" id="Phobius"/>
    </source>
</evidence>
<dbReference type="PANTHER" id="PTHR42682:SF4">
    <property type="entry name" value="NADH-UBIQUINONE_PLASTOQUINONE"/>
    <property type="match status" value="1"/>
</dbReference>
<keyword evidence="3 7" id="KW-0812">Transmembrane</keyword>
<dbReference type="OrthoDB" id="9768329at2"/>
<dbReference type="RefSeq" id="WP_094854980.1">
    <property type="nucleotide sequence ID" value="NZ_NEVM01000005.1"/>
</dbReference>
<dbReference type="Pfam" id="PF00361">
    <property type="entry name" value="Proton_antipo_M"/>
    <property type="match status" value="1"/>
</dbReference>
<organism evidence="10 11">
    <name type="scientific">Bordetella genomosp. 10</name>
    <dbReference type="NCBI Taxonomy" id="1416804"/>
    <lineage>
        <taxon>Bacteria</taxon>
        <taxon>Pseudomonadati</taxon>
        <taxon>Pseudomonadota</taxon>
        <taxon>Betaproteobacteria</taxon>
        <taxon>Burkholderiales</taxon>
        <taxon>Alcaligenaceae</taxon>
        <taxon>Bordetella</taxon>
    </lineage>
</organism>
<feature type="transmembrane region" description="Helical" evidence="8">
    <location>
        <begin position="458"/>
        <end position="476"/>
    </location>
</feature>
<dbReference type="AlphaFoldDB" id="A0A261RZN5"/>
<comment type="subcellular location">
    <subcellularLocation>
        <location evidence="1">Cell membrane</location>
        <topology evidence="1">Multi-pass membrane protein</topology>
    </subcellularLocation>
    <subcellularLocation>
        <location evidence="7">Membrane</location>
        <topology evidence="7">Multi-pass membrane protein</topology>
    </subcellularLocation>
</comment>
<feature type="transmembrane region" description="Helical" evidence="8">
    <location>
        <begin position="520"/>
        <end position="537"/>
    </location>
</feature>
<feature type="transmembrane region" description="Helical" evidence="8">
    <location>
        <begin position="71"/>
        <end position="91"/>
    </location>
</feature>
<feature type="transmembrane region" description="Helical" evidence="8">
    <location>
        <begin position="121"/>
        <end position="139"/>
    </location>
</feature>
<dbReference type="PRINTS" id="PR01437">
    <property type="entry name" value="NUOXDRDTASE4"/>
</dbReference>
<keyword evidence="5" id="KW-0560">Oxidoreductase</keyword>
<comment type="caution">
    <text evidence="10">The sequence shown here is derived from an EMBL/GenBank/DDBJ whole genome shotgun (WGS) entry which is preliminary data.</text>
</comment>
<dbReference type="GO" id="GO:0005886">
    <property type="term" value="C:plasma membrane"/>
    <property type="evidence" value="ECO:0007669"/>
    <property type="project" value="UniProtKB-SubCell"/>
</dbReference>
<keyword evidence="2" id="KW-1003">Cell membrane</keyword>
<dbReference type="InterPro" id="IPR003918">
    <property type="entry name" value="NADH_UbQ_OxRdtase"/>
</dbReference>
<keyword evidence="11" id="KW-1185">Reference proteome</keyword>
<accession>A0A261RZN5</accession>
<feature type="transmembrane region" description="Helical" evidence="8">
    <location>
        <begin position="413"/>
        <end position="437"/>
    </location>
</feature>
<evidence type="ECO:0000256" key="1">
    <source>
        <dbReference type="ARBA" id="ARBA00004651"/>
    </source>
</evidence>
<feature type="transmembrane region" description="Helical" evidence="8">
    <location>
        <begin position="224"/>
        <end position="247"/>
    </location>
</feature>
<protein>
    <recommendedName>
        <fullName evidence="9">NADH:quinone oxidoreductase/Mrp antiporter transmembrane domain-containing protein</fullName>
    </recommendedName>
</protein>
<evidence type="ECO:0000313" key="10">
    <source>
        <dbReference type="EMBL" id="OZI30556.1"/>
    </source>
</evidence>
<dbReference type="InterPro" id="IPR052175">
    <property type="entry name" value="ComplexI-like_HydComp"/>
</dbReference>
<name>A0A261RZN5_9BORD</name>
<dbReference type="GO" id="GO:0042773">
    <property type="term" value="P:ATP synthesis coupled electron transport"/>
    <property type="evidence" value="ECO:0007669"/>
    <property type="project" value="InterPro"/>
</dbReference>
<feature type="transmembrane region" description="Helical" evidence="8">
    <location>
        <begin position="151"/>
        <end position="173"/>
    </location>
</feature>
<dbReference type="PANTHER" id="PTHR42682">
    <property type="entry name" value="HYDROGENASE-4 COMPONENT F"/>
    <property type="match status" value="1"/>
</dbReference>
<feature type="transmembrane region" description="Helical" evidence="8">
    <location>
        <begin position="98"/>
        <end position="115"/>
    </location>
</feature>
<evidence type="ECO:0000259" key="9">
    <source>
        <dbReference type="Pfam" id="PF00361"/>
    </source>
</evidence>
<gene>
    <name evidence="10" type="ORF">CAL29_21310</name>
</gene>
<dbReference type="InterPro" id="IPR001750">
    <property type="entry name" value="ND/Mrp_TM"/>
</dbReference>
<keyword evidence="6 8" id="KW-0472">Membrane</keyword>
<evidence type="ECO:0000256" key="6">
    <source>
        <dbReference type="ARBA" id="ARBA00023136"/>
    </source>
</evidence>
<evidence type="ECO:0000313" key="11">
    <source>
        <dbReference type="Proteomes" id="UP000216020"/>
    </source>
</evidence>
<dbReference type="GO" id="GO:0016491">
    <property type="term" value="F:oxidoreductase activity"/>
    <property type="evidence" value="ECO:0007669"/>
    <property type="project" value="UniProtKB-KW"/>
</dbReference>
<feature type="transmembrane region" description="Helical" evidence="8">
    <location>
        <begin position="290"/>
        <end position="311"/>
    </location>
</feature>
<evidence type="ECO:0000256" key="5">
    <source>
        <dbReference type="ARBA" id="ARBA00023002"/>
    </source>
</evidence>
<feature type="transmembrane region" description="Helical" evidence="8">
    <location>
        <begin position="368"/>
        <end position="388"/>
    </location>
</feature>
<reference evidence="11" key="1">
    <citation type="submission" date="2017-05" db="EMBL/GenBank/DDBJ databases">
        <title>Complete and WGS of Bordetella genogroups.</title>
        <authorList>
            <person name="Spilker T."/>
            <person name="Lipuma J."/>
        </authorList>
    </citation>
    <scope>NUCLEOTIDE SEQUENCE [LARGE SCALE GENOMIC DNA]</scope>
    <source>
        <strain evidence="11">AU16122</strain>
    </source>
</reference>
<dbReference type="GO" id="GO:0008137">
    <property type="term" value="F:NADH dehydrogenase (ubiquinone) activity"/>
    <property type="evidence" value="ECO:0007669"/>
    <property type="project" value="InterPro"/>
</dbReference>